<dbReference type="GO" id="GO:0005634">
    <property type="term" value="C:nucleus"/>
    <property type="evidence" value="ECO:0007669"/>
    <property type="project" value="UniProtKB-SubCell"/>
</dbReference>
<feature type="compositionally biased region" description="Acidic residues" evidence="17">
    <location>
        <begin position="249"/>
        <end position="259"/>
    </location>
</feature>
<dbReference type="SUPFAM" id="SSF51197">
    <property type="entry name" value="Clavaminate synthase-like"/>
    <property type="match status" value="1"/>
</dbReference>
<dbReference type="GO" id="GO:0006355">
    <property type="term" value="P:regulation of DNA-templated transcription"/>
    <property type="evidence" value="ECO:0007669"/>
    <property type="project" value="TreeGrafter"/>
</dbReference>
<evidence type="ECO:0000256" key="14">
    <source>
        <dbReference type="ARBA" id="ARBA00048734"/>
    </source>
</evidence>
<evidence type="ECO:0000256" key="11">
    <source>
        <dbReference type="ARBA" id="ARBA00023002"/>
    </source>
</evidence>
<dbReference type="PROSITE" id="PS51011">
    <property type="entry name" value="ARID"/>
    <property type="match status" value="1"/>
</dbReference>
<feature type="domain" description="ARID" evidence="19">
    <location>
        <begin position="122"/>
        <end position="216"/>
    </location>
</feature>
<evidence type="ECO:0000256" key="10">
    <source>
        <dbReference type="ARBA" id="ARBA00022964"/>
    </source>
</evidence>
<dbReference type="SMART" id="SM00558">
    <property type="entry name" value="JmjC"/>
    <property type="match status" value="1"/>
</dbReference>
<evidence type="ECO:0000256" key="12">
    <source>
        <dbReference type="ARBA" id="ARBA00023004"/>
    </source>
</evidence>
<keyword evidence="9" id="KW-0156">Chromatin regulator</keyword>
<dbReference type="PROSITE" id="PS51184">
    <property type="entry name" value="JMJC"/>
    <property type="match status" value="1"/>
</dbReference>
<evidence type="ECO:0000259" key="18">
    <source>
        <dbReference type="PROSITE" id="PS50016"/>
    </source>
</evidence>
<dbReference type="InterPro" id="IPR036431">
    <property type="entry name" value="ARID_dom_sf"/>
</dbReference>
<keyword evidence="7 15" id="KW-0863">Zinc-finger</keyword>
<sequence length="1495" mass="170737">MTTRTLRTRPSPRAAIPNATPTQPKKSAQPKNPVDVDSEGIDRYEKFYNKFERPPFAPIFFPTEEEFLDPIQYVAKIRDEAEKYGVVKIVPPVSFKPPFVLNKDEFTFRPRIQRLNEIEAVIKEKATFIERIINYNRLNGYSDYAAVDELGRPLDLYRLHKLVTAYKGFDEVTKKNLWGKIAENMWKLTKTPPATFAPFLKKHYADHLIGFLKNVKDEPKNDVFDNDFEEEDEKHRYQHHHGVKKEEVKTEEEEVEEQQPECSFIMQGRRRMSAGKGKTKRPSGRMMAGLSREEKTPVSAKKTNKKIKKEEERDPMDLVYCSKCRKGDHEDLLLVCEIESCSTGMHTFCCEPPLSVVPEGEWRCPACVKAVDATIGSNWGFYDDQSTSYSINEFSDFANDFKCHYFHVENPTDVSPEKVEAEFWKNVISEQDVVVKYGADLITSEVGSGFPRKGDDHSGHRDSRQREIYADHQWNLNNLPVLEESVLSHIDIGISGMMVPWVYVGMCFSTFCWHTEDHWTYSINYNHWGEPKVWYGIGGDDAELFENTVRKLAPGLSGRQRDLFHHMTTAVNPALLRKQGVPVHMVRQNAGEFVVTFPRAYHAGFNEGVNFAEAVNFAPVDWLSKGRLCVSEYASVRRCCVFSHEELVMKIASSCDTLGISTSLATLDELMEISRREHRLRLMISNHGVKKERRELFEEKNDDFRACRVCKTTVYLSAVTCAHDRIACLQHHKLVCKTCPKSQLQLLYRYDLKELLPFIEKLELRTMHYSEWKSRIDAIVQGDFEADIRQLDELFEQSRKERFPMSANFRAVCAFRTQARSAIEKANKILNGKVRTRVKTRIQRADTRLDLDELIDFIAELRKMPCKLKITIAELEELVQSIKKWQKRAAEVIAEVKKMLFDGTLTTTDEVLKLVESGDNFDIRIPELENLKKASEMKEWQAKASAVLAWDPTTEMEDDPEFENRQRWSTDYVFKLVSDAGRLLDCTSPDGPASRLHSKMRAAIEHDHEAKTFMGEPRIENLQDVWKTVRNSDWCTSKYIDELRLEVLKVCEVHKQLQDATKVHPTTSEFSKSLEILAAKFAESEFSCAVVDGLIGQCEESRVLKESKIYKTLLSIREAVVKFTDRICKLFKPSPSYYNLVEIIGNRDDIAELTEGQLLPRELQTSSSPPNPEEEWHQLNEFDSASAMISHQNMLKAQQEKLFGALQTANSSRSVRETCICAGGDKKLVETPDNVLCCLICRASYHVSCCDWTPVLRDMPAGAFLCVRCLRGRRPYLADVEAACSVAPRKSLEVVLVRESIARTQSASKHVMESISKYQAKNSSPQISKQLRTSILAFLACEVLNNDVMRLVLGVLPAVFGDLIEKQSKAFSTLMSRPARATPIPVLFVVGNGLINERLRGKRSGQSQKEVSKKQRKRSDVYLHEDGQLCDADYCLNPFGNSMSWAQCELGCDRWFHFVCVGRQCSASEPYECPSCTATTSSETEAATSRQSLAV</sequence>
<comment type="similarity">
    <text evidence="3">Belongs to the JARID1 histone demethylase family.</text>
</comment>
<dbReference type="OrthoDB" id="1678912at2759"/>
<reference evidence="22" key="1">
    <citation type="submission" date="2020-10" db="EMBL/GenBank/DDBJ databases">
        <authorList>
            <person name="Kikuchi T."/>
        </authorList>
    </citation>
    <scope>NUCLEOTIDE SEQUENCE</scope>
    <source>
        <strain evidence="22">NKZ352</strain>
    </source>
</reference>
<evidence type="ECO:0000259" key="19">
    <source>
        <dbReference type="PROSITE" id="PS51011"/>
    </source>
</evidence>
<evidence type="ECO:0000313" key="22">
    <source>
        <dbReference type="EMBL" id="CAD6195148.1"/>
    </source>
</evidence>
<dbReference type="Pfam" id="PF21323">
    <property type="entry name" value="KDM5_C-hel"/>
    <property type="match status" value="1"/>
</dbReference>
<dbReference type="InterPro" id="IPR001965">
    <property type="entry name" value="Znf_PHD"/>
</dbReference>
<evidence type="ECO:0000256" key="3">
    <source>
        <dbReference type="ARBA" id="ARBA00006801"/>
    </source>
</evidence>
<evidence type="ECO:0000256" key="9">
    <source>
        <dbReference type="ARBA" id="ARBA00022853"/>
    </source>
</evidence>
<feature type="compositionally biased region" description="Polar residues" evidence="17">
    <location>
        <begin position="19"/>
        <end position="30"/>
    </location>
</feature>
<keyword evidence="16" id="KW-0175">Coiled coil</keyword>
<dbReference type="InterPro" id="IPR048615">
    <property type="entry name" value="KDM5_C-hel"/>
</dbReference>
<dbReference type="CDD" id="cd15543">
    <property type="entry name" value="PHD_RSF1"/>
    <property type="match status" value="1"/>
</dbReference>
<dbReference type="CDD" id="cd16100">
    <property type="entry name" value="ARID"/>
    <property type="match status" value="1"/>
</dbReference>
<accession>A0A8S1HL43</accession>
<keyword evidence="13" id="KW-0539">Nucleus</keyword>
<evidence type="ECO:0000259" key="21">
    <source>
        <dbReference type="PROSITE" id="PS51184"/>
    </source>
</evidence>
<comment type="cofactor">
    <cofactor evidence="1">
        <name>Fe(2+)</name>
        <dbReference type="ChEBI" id="CHEBI:29033"/>
    </cofactor>
</comment>
<dbReference type="SUPFAM" id="SSF57903">
    <property type="entry name" value="FYVE/PHD zinc finger"/>
    <property type="match status" value="3"/>
</dbReference>
<dbReference type="Pfam" id="PF01388">
    <property type="entry name" value="ARID"/>
    <property type="match status" value="1"/>
</dbReference>
<evidence type="ECO:0000256" key="16">
    <source>
        <dbReference type="SAM" id="Coils"/>
    </source>
</evidence>
<dbReference type="Gene3D" id="2.60.120.650">
    <property type="entry name" value="Cupin"/>
    <property type="match status" value="2"/>
</dbReference>
<dbReference type="InterPro" id="IPR013637">
    <property type="entry name" value="Lys_sp_deMease-like_dom"/>
</dbReference>
<dbReference type="Gene3D" id="3.30.40.10">
    <property type="entry name" value="Zinc/RING finger domain, C3HC4 (zinc finger)"/>
    <property type="match status" value="2"/>
</dbReference>
<organism evidence="22 23">
    <name type="scientific">Caenorhabditis auriculariae</name>
    <dbReference type="NCBI Taxonomy" id="2777116"/>
    <lineage>
        <taxon>Eukaryota</taxon>
        <taxon>Metazoa</taxon>
        <taxon>Ecdysozoa</taxon>
        <taxon>Nematoda</taxon>
        <taxon>Chromadorea</taxon>
        <taxon>Rhabditida</taxon>
        <taxon>Rhabditina</taxon>
        <taxon>Rhabditomorpha</taxon>
        <taxon>Rhabditoidea</taxon>
        <taxon>Rhabditidae</taxon>
        <taxon>Peloderinae</taxon>
        <taxon>Caenorhabditis</taxon>
    </lineage>
</organism>
<evidence type="ECO:0000256" key="8">
    <source>
        <dbReference type="ARBA" id="ARBA00022833"/>
    </source>
</evidence>
<dbReference type="GO" id="GO:0003677">
    <property type="term" value="F:DNA binding"/>
    <property type="evidence" value="ECO:0007669"/>
    <property type="project" value="InterPro"/>
</dbReference>
<evidence type="ECO:0000256" key="7">
    <source>
        <dbReference type="ARBA" id="ARBA00022771"/>
    </source>
</evidence>
<feature type="domain" description="JmjC" evidence="21">
    <location>
        <begin position="468"/>
        <end position="634"/>
    </location>
</feature>
<keyword evidence="5" id="KW-0479">Metal-binding</keyword>
<keyword evidence="6" id="KW-0677">Repeat</keyword>
<evidence type="ECO:0000313" key="23">
    <source>
        <dbReference type="Proteomes" id="UP000835052"/>
    </source>
</evidence>
<dbReference type="SMART" id="SM00501">
    <property type="entry name" value="BRIGHT"/>
    <property type="match status" value="1"/>
</dbReference>
<comment type="subcellular location">
    <subcellularLocation>
        <location evidence="2">Nucleus</location>
    </subcellularLocation>
</comment>
<feature type="region of interest" description="Disordered" evidence="17">
    <location>
        <begin position="230"/>
        <end position="309"/>
    </location>
</feature>
<gene>
    <name evidence="22" type="ORF">CAUJ_LOCUS11067</name>
</gene>
<dbReference type="EC" id="1.14.11.67" evidence="4"/>
<dbReference type="PANTHER" id="PTHR10694:SF33">
    <property type="entry name" value="LYSINE-SPECIFIC DEMETHYLASE 5"/>
    <property type="match status" value="1"/>
</dbReference>
<dbReference type="InterPro" id="IPR003347">
    <property type="entry name" value="JmjC_dom"/>
</dbReference>
<dbReference type="InterPro" id="IPR013083">
    <property type="entry name" value="Znf_RING/FYVE/PHD"/>
</dbReference>
<dbReference type="GO" id="GO:0000785">
    <property type="term" value="C:chromatin"/>
    <property type="evidence" value="ECO:0007669"/>
    <property type="project" value="TreeGrafter"/>
</dbReference>
<keyword evidence="10" id="KW-0223">Dioxygenase</keyword>
<evidence type="ECO:0000256" key="4">
    <source>
        <dbReference type="ARBA" id="ARBA00012902"/>
    </source>
</evidence>
<feature type="region of interest" description="Disordered" evidence="17">
    <location>
        <begin position="1"/>
        <end position="38"/>
    </location>
</feature>
<dbReference type="SMART" id="SM00249">
    <property type="entry name" value="PHD"/>
    <property type="match status" value="3"/>
</dbReference>
<keyword evidence="12" id="KW-0408">Iron</keyword>
<feature type="compositionally biased region" description="Basic residues" evidence="17">
    <location>
        <begin position="268"/>
        <end position="283"/>
    </location>
</feature>
<dbReference type="InterPro" id="IPR011011">
    <property type="entry name" value="Znf_FYVE_PHD"/>
</dbReference>
<dbReference type="Pfam" id="PF00628">
    <property type="entry name" value="PHD"/>
    <property type="match status" value="1"/>
</dbReference>
<dbReference type="Pfam" id="PF02928">
    <property type="entry name" value="zf-C5HC2"/>
    <property type="match status" value="1"/>
</dbReference>
<evidence type="ECO:0000256" key="13">
    <source>
        <dbReference type="ARBA" id="ARBA00023242"/>
    </source>
</evidence>
<dbReference type="SUPFAM" id="SSF46774">
    <property type="entry name" value="ARID-like"/>
    <property type="match status" value="1"/>
</dbReference>
<evidence type="ECO:0000256" key="5">
    <source>
        <dbReference type="ARBA" id="ARBA00022723"/>
    </source>
</evidence>
<dbReference type="InterPro" id="IPR001606">
    <property type="entry name" value="ARID_dom"/>
</dbReference>
<dbReference type="PANTHER" id="PTHR10694">
    <property type="entry name" value="LYSINE-SPECIFIC DEMETHYLASE"/>
    <property type="match status" value="1"/>
</dbReference>
<evidence type="ECO:0000259" key="20">
    <source>
        <dbReference type="PROSITE" id="PS51183"/>
    </source>
</evidence>
<protein>
    <recommendedName>
        <fullName evidence="4">[histone H3]-trimethyl-L-lysine(4) demethylase</fullName>
        <ecNumber evidence="4">1.14.11.67</ecNumber>
    </recommendedName>
</protein>
<feature type="coiled-coil region" evidence="16">
    <location>
        <begin position="868"/>
        <end position="895"/>
    </location>
</feature>
<dbReference type="InterPro" id="IPR003349">
    <property type="entry name" value="JmjN"/>
</dbReference>
<dbReference type="Pfam" id="PF02373">
    <property type="entry name" value="JmjC"/>
    <property type="match status" value="1"/>
</dbReference>
<dbReference type="PROSITE" id="PS51183">
    <property type="entry name" value="JMJN"/>
    <property type="match status" value="1"/>
</dbReference>
<keyword evidence="11" id="KW-0560">Oxidoreductase</keyword>
<evidence type="ECO:0000256" key="1">
    <source>
        <dbReference type="ARBA" id="ARBA00001954"/>
    </source>
</evidence>
<dbReference type="SMART" id="SM00545">
    <property type="entry name" value="JmjN"/>
    <property type="match status" value="1"/>
</dbReference>
<feature type="domain" description="PHD-type" evidence="18">
    <location>
        <begin position="318"/>
        <end position="370"/>
    </location>
</feature>
<feature type="compositionally biased region" description="Low complexity" evidence="17">
    <location>
        <begin position="1"/>
        <end position="13"/>
    </location>
</feature>
<dbReference type="SMART" id="SM01014">
    <property type="entry name" value="ARID"/>
    <property type="match status" value="1"/>
</dbReference>
<evidence type="ECO:0000256" key="17">
    <source>
        <dbReference type="SAM" id="MobiDB-lite"/>
    </source>
</evidence>
<feature type="domain" description="JmjN" evidence="20">
    <location>
        <begin position="57"/>
        <end position="98"/>
    </location>
</feature>
<evidence type="ECO:0000256" key="6">
    <source>
        <dbReference type="ARBA" id="ARBA00022737"/>
    </source>
</evidence>
<dbReference type="Pfam" id="PF02375">
    <property type="entry name" value="JmjN"/>
    <property type="match status" value="1"/>
</dbReference>
<dbReference type="Proteomes" id="UP000835052">
    <property type="component" value="Unassembled WGS sequence"/>
</dbReference>
<name>A0A8S1HL43_9PELO</name>
<evidence type="ECO:0000256" key="2">
    <source>
        <dbReference type="ARBA" id="ARBA00004123"/>
    </source>
</evidence>
<dbReference type="InterPro" id="IPR019787">
    <property type="entry name" value="Znf_PHD-finger"/>
</dbReference>
<evidence type="ECO:0000256" key="15">
    <source>
        <dbReference type="PROSITE-ProRule" id="PRU00146"/>
    </source>
</evidence>
<dbReference type="PROSITE" id="PS50016">
    <property type="entry name" value="ZF_PHD_2"/>
    <property type="match status" value="1"/>
</dbReference>
<dbReference type="Pfam" id="PF08429">
    <property type="entry name" value="PLU-1"/>
    <property type="match status" value="1"/>
</dbReference>
<proteinExistence type="inferred from homology"/>
<comment type="catalytic activity">
    <reaction evidence="14">
        <text>N(6),N(6),N(6)-trimethyl-L-lysyl(4)-[histone H3] + 3 2-oxoglutarate + 3 O2 = L-lysyl(4)-[histone H3] + 3 formaldehyde + 3 succinate + 3 CO2</text>
        <dbReference type="Rhea" id="RHEA:60208"/>
        <dbReference type="Rhea" id="RHEA-COMP:15537"/>
        <dbReference type="Rhea" id="RHEA-COMP:15547"/>
        <dbReference type="ChEBI" id="CHEBI:15379"/>
        <dbReference type="ChEBI" id="CHEBI:16526"/>
        <dbReference type="ChEBI" id="CHEBI:16810"/>
        <dbReference type="ChEBI" id="CHEBI:16842"/>
        <dbReference type="ChEBI" id="CHEBI:29969"/>
        <dbReference type="ChEBI" id="CHEBI:30031"/>
        <dbReference type="ChEBI" id="CHEBI:61961"/>
        <dbReference type="EC" id="1.14.11.67"/>
    </reaction>
</comment>
<dbReference type="InterPro" id="IPR004198">
    <property type="entry name" value="Znf_C5HC2"/>
</dbReference>
<dbReference type="GO" id="GO:0008270">
    <property type="term" value="F:zinc ion binding"/>
    <property type="evidence" value="ECO:0007669"/>
    <property type="project" value="UniProtKB-KW"/>
</dbReference>
<comment type="caution">
    <text evidence="22">The sequence shown here is derived from an EMBL/GenBank/DDBJ whole genome shotgun (WGS) entry which is preliminary data.</text>
</comment>
<dbReference type="GO" id="GO:0034647">
    <property type="term" value="F:histone H3K4me/H3K4me2/H3K4me3 demethylase activity"/>
    <property type="evidence" value="ECO:0007669"/>
    <property type="project" value="UniProtKB-EC"/>
</dbReference>
<keyword evidence="23" id="KW-1185">Reference proteome</keyword>
<dbReference type="EMBL" id="CAJGYM010000051">
    <property type="protein sequence ID" value="CAD6195148.1"/>
    <property type="molecule type" value="Genomic_DNA"/>
</dbReference>
<keyword evidence="8" id="KW-0862">Zinc</keyword>